<dbReference type="InterPro" id="IPR001747">
    <property type="entry name" value="Vitellogenin_N"/>
</dbReference>
<dbReference type="Gene3D" id="1.25.10.20">
    <property type="entry name" value="Vitellinogen, superhelical"/>
    <property type="match status" value="1"/>
</dbReference>
<evidence type="ECO:0000256" key="8">
    <source>
        <dbReference type="ARBA" id="ARBA00022548"/>
    </source>
</evidence>
<keyword evidence="5" id="KW-0963">Cytoplasm</keyword>
<dbReference type="GO" id="GO:0007399">
    <property type="term" value="P:nervous system development"/>
    <property type="evidence" value="ECO:0007669"/>
    <property type="project" value="Ensembl"/>
</dbReference>
<dbReference type="SUPFAM" id="SSF56968">
    <property type="entry name" value="Lipovitellin-phosvitin complex, beta-sheet shell regions"/>
    <property type="match status" value="2"/>
</dbReference>
<dbReference type="GO" id="GO:0042159">
    <property type="term" value="P:lipoprotein catabolic process"/>
    <property type="evidence" value="ECO:0007669"/>
    <property type="project" value="Ensembl"/>
</dbReference>
<gene>
    <name evidence="22" type="primary">APOB</name>
</gene>
<accession>A0A8D0L817</accession>
<keyword evidence="23" id="KW-1185">Reference proteome</keyword>
<dbReference type="OMA" id="FTCAYEN"/>
<dbReference type="InterPro" id="IPR052418">
    <property type="entry name" value="Apolipoprotein_B"/>
</dbReference>
<dbReference type="GO" id="GO:0034359">
    <property type="term" value="C:mature chylomicron"/>
    <property type="evidence" value="ECO:0007669"/>
    <property type="project" value="Ensembl"/>
</dbReference>
<dbReference type="GO" id="GO:0120020">
    <property type="term" value="F:cholesterol transfer activity"/>
    <property type="evidence" value="ECO:0007669"/>
    <property type="project" value="Ensembl"/>
</dbReference>
<dbReference type="GO" id="GO:0034362">
    <property type="term" value="C:low-density lipoprotein particle"/>
    <property type="evidence" value="ECO:0007669"/>
    <property type="project" value="UniProtKB-KW"/>
</dbReference>
<dbReference type="GO" id="GO:0042953">
    <property type="term" value="P:lipoprotein transport"/>
    <property type="evidence" value="ECO:0007669"/>
    <property type="project" value="Ensembl"/>
</dbReference>
<dbReference type="GO" id="GO:0005543">
    <property type="term" value="F:phospholipid binding"/>
    <property type="evidence" value="ECO:0007669"/>
    <property type="project" value="Ensembl"/>
</dbReference>
<feature type="domain" description="Vitellogenin" evidence="21">
    <location>
        <begin position="15"/>
        <end position="635"/>
    </location>
</feature>
<dbReference type="GO" id="GO:0042158">
    <property type="term" value="P:lipoprotein biosynthetic process"/>
    <property type="evidence" value="ECO:0007669"/>
    <property type="project" value="Ensembl"/>
</dbReference>
<dbReference type="GO" id="GO:0070971">
    <property type="term" value="C:endoplasmic reticulum exit site"/>
    <property type="evidence" value="ECO:0007669"/>
    <property type="project" value="Ensembl"/>
</dbReference>
<evidence type="ECO:0000256" key="14">
    <source>
        <dbReference type="ARBA" id="ARBA00023098"/>
    </source>
</evidence>
<keyword evidence="14" id="KW-0443">Lipid metabolism</keyword>
<evidence type="ECO:0000256" key="3">
    <source>
        <dbReference type="ARBA" id="ARBA00004613"/>
    </source>
</evidence>
<dbReference type="GO" id="GO:0009566">
    <property type="term" value="P:fertilization"/>
    <property type="evidence" value="ECO:0007669"/>
    <property type="project" value="Ensembl"/>
</dbReference>
<dbReference type="GO" id="GO:0030317">
    <property type="term" value="P:flagellated sperm motility"/>
    <property type="evidence" value="ECO:0007669"/>
    <property type="project" value="Ensembl"/>
</dbReference>
<dbReference type="PANTHER" id="PTHR13769">
    <property type="entry name" value="APOLIPOPROTEIN B"/>
    <property type="match status" value="1"/>
</dbReference>
<keyword evidence="6" id="KW-0162">Chylomicron</keyword>
<evidence type="ECO:0000256" key="1">
    <source>
        <dbReference type="ARBA" id="ARBA00004496"/>
    </source>
</evidence>
<keyword evidence="12" id="KW-0732">Signal</keyword>
<dbReference type="GO" id="GO:0005829">
    <property type="term" value="C:cytosol"/>
    <property type="evidence" value="ECO:0007669"/>
    <property type="project" value="Ensembl"/>
</dbReference>
<feature type="disulfide bond" evidence="19">
    <location>
        <begin position="155"/>
        <end position="181"/>
    </location>
</feature>
<dbReference type="GO" id="GO:0034374">
    <property type="term" value="P:low-density lipoprotein particle remodeling"/>
    <property type="evidence" value="ECO:0007669"/>
    <property type="project" value="Ensembl"/>
</dbReference>
<dbReference type="InterPro" id="IPR015819">
    <property type="entry name" value="Lipid_transp_b-sht_shell"/>
</dbReference>
<evidence type="ECO:0000256" key="9">
    <source>
        <dbReference type="ARBA" id="ARBA00022674"/>
    </source>
</evidence>
<dbReference type="Gene3D" id="2.20.80.10">
    <property type="entry name" value="Lipovitellin-phosvitin complex, chain A, domain 4"/>
    <property type="match status" value="1"/>
</dbReference>
<dbReference type="InterPro" id="IPR009454">
    <property type="entry name" value="Lipid_transpt_open_b-sht"/>
</dbReference>
<dbReference type="GO" id="GO:0033344">
    <property type="term" value="P:cholesterol efflux"/>
    <property type="evidence" value="ECO:0007669"/>
    <property type="project" value="Ensembl"/>
</dbReference>
<dbReference type="GO" id="GO:0034383">
    <property type="term" value="P:low-density lipoprotein particle clearance"/>
    <property type="evidence" value="ECO:0007669"/>
    <property type="project" value="Ensembl"/>
</dbReference>
<dbReference type="GO" id="GO:0010628">
    <property type="term" value="P:positive regulation of gene expression"/>
    <property type="evidence" value="ECO:0007669"/>
    <property type="project" value="Ensembl"/>
</dbReference>
<evidence type="ECO:0000256" key="10">
    <source>
        <dbReference type="ARBA" id="ARBA00022677"/>
    </source>
</evidence>
<evidence type="ECO:0000256" key="5">
    <source>
        <dbReference type="ARBA" id="ARBA00022490"/>
    </source>
</evidence>
<evidence type="ECO:0000256" key="12">
    <source>
        <dbReference type="ARBA" id="ARBA00022729"/>
    </source>
</evidence>
<dbReference type="InterPro" id="IPR022176">
    <property type="entry name" value="ApoB100_C"/>
</dbReference>
<dbReference type="GO" id="GO:0019433">
    <property type="term" value="P:triglyceride catabolic process"/>
    <property type="evidence" value="ECO:0007669"/>
    <property type="project" value="Ensembl"/>
</dbReference>
<dbReference type="GO" id="GO:0035473">
    <property type="term" value="F:lipase binding"/>
    <property type="evidence" value="ECO:0007669"/>
    <property type="project" value="Ensembl"/>
</dbReference>
<dbReference type="GO" id="GO:0008203">
    <property type="term" value="P:cholesterol metabolic process"/>
    <property type="evidence" value="ECO:0007669"/>
    <property type="project" value="UniProtKB-KW"/>
</dbReference>
<dbReference type="GO" id="GO:0005811">
    <property type="term" value="C:lipid droplet"/>
    <property type="evidence" value="ECO:0007669"/>
    <property type="project" value="UniProtKB-SubCell"/>
</dbReference>
<reference evidence="22" key="2">
    <citation type="submission" date="2025-09" db="UniProtKB">
        <authorList>
            <consortium name="Ensembl"/>
        </authorList>
    </citation>
    <scope>IDENTIFICATION</scope>
</reference>
<evidence type="ECO:0000256" key="2">
    <source>
        <dbReference type="ARBA" id="ARBA00004502"/>
    </source>
</evidence>
<dbReference type="Pfam" id="PF01347">
    <property type="entry name" value="Vitellogenin_N"/>
    <property type="match status" value="1"/>
</dbReference>
<evidence type="ECO:0000256" key="15">
    <source>
        <dbReference type="ARBA" id="ARBA00023166"/>
    </source>
</evidence>
<dbReference type="PROSITE" id="PS51211">
    <property type="entry name" value="VITELLOGENIN"/>
    <property type="match status" value="1"/>
</dbReference>
<dbReference type="InterPro" id="IPR015816">
    <property type="entry name" value="Vitellinogen_b-sht_N"/>
</dbReference>
<dbReference type="GO" id="GO:0008201">
    <property type="term" value="F:heparin binding"/>
    <property type="evidence" value="ECO:0007669"/>
    <property type="project" value="UniProtKB-KW"/>
</dbReference>
<keyword evidence="18" id="KW-0850">VLDL</keyword>
<evidence type="ECO:0000256" key="6">
    <source>
        <dbReference type="ARBA" id="ARBA00022513"/>
    </source>
</evidence>
<dbReference type="GO" id="GO:0042632">
    <property type="term" value="P:cholesterol homeostasis"/>
    <property type="evidence" value="ECO:0007669"/>
    <property type="project" value="Ensembl"/>
</dbReference>
<evidence type="ECO:0000256" key="16">
    <source>
        <dbReference type="ARBA" id="ARBA00023180"/>
    </source>
</evidence>
<protein>
    <submittedName>
        <fullName evidence="22">Apolipoprotein B</fullName>
    </submittedName>
</protein>
<evidence type="ECO:0000256" key="7">
    <source>
        <dbReference type="ARBA" id="ARBA00022525"/>
    </source>
</evidence>
<keyword evidence="19" id="KW-1015">Disulfide bond</keyword>
<keyword evidence="11" id="KW-0427">LDL</keyword>
<evidence type="ECO:0000256" key="19">
    <source>
        <dbReference type="PROSITE-ProRule" id="PRU00557"/>
    </source>
</evidence>
<dbReference type="GO" id="GO:0009791">
    <property type="term" value="P:post-embryonic development"/>
    <property type="evidence" value="ECO:0007669"/>
    <property type="project" value="Ensembl"/>
</dbReference>
<dbReference type="GO" id="GO:0048018">
    <property type="term" value="F:receptor ligand activity"/>
    <property type="evidence" value="ECO:0007669"/>
    <property type="project" value="Ensembl"/>
</dbReference>
<dbReference type="GO" id="GO:0043025">
    <property type="term" value="C:neuronal cell body"/>
    <property type="evidence" value="ECO:0007669"/>
    <property type="project" value="Ensembl"/>
</dbReference>
<evidence type="ECO:0000256" key="13">
    <source>
        <dbReference type="ARBA" id="ARBA00023055"/>
    </source>
</evidence>
<evidence type="ECO:0000256" key="4">
    <source>
        <dbReference type="ARBA" id="ARBA00022448"/>
    </source>
</evidence>
<dbReference type="GO" id="GO:0071402">
    <property type="term" value="P:cellular response to lipoprotein particle stimulus"/>
    <property type="evidence" value="ECO:0007669"/>
    <property type="project" value="Ensembl"/>
</dbReference>
<keyword evidence="15" id="KW-1207">Sterol metabolism</keyword>
<dbReference type="Proteomes" id="UP000694392">
    <property type="component" value="Unplaced"/>
</dbReference>
<dbReference type="GO" id="GO:0048844">
    <property type="term" value="P:artery morphogenesis"/>
    <property type="evidence" value="ECO:0007669"/>
    <property type="project" value="Ensembl"/>
</dbReference>
<keyword evidence="13" id="KW-0445">Lipid transport</keyword>
<evidence type="ECO:0000259" key="21">
    <source>
        <dbReference type="PROSITE" id="PS51211"/>
    </source>
</evidence>
<dbReference type="Pfam" id="PF12491">
    <property type="entry name" value="ApoB100_C"/>
    <property type="match status" value="1"/>
</dbReference>
<dbReference type="InterPro" id="IPR011030">
    <property type="entry name" value="Lipovitellin_superhlx_dom"/>
</dbReference>
<dbReference type="GO" id="GO:0010744">
    <property type="term" value="P:positive regulation of macrophage derived foam cell differentiation"/>
    <property type="evidence" value="ECO:0007669"/>
    <property type="project" value="Ensembl"/>
</dbReference>
<dbReference type="SMART" id="SM00638">
    <property type="entry name" value="LPD_N"/>
    <property type="match status" value="1"/>
</dbReference>
<dbReference type="GO" id="GO:1904646">
    <property type="term" value="P:cellular response to amyloid-beta"/>
    <property type="evidence" value="ECO:0007669"/>
    <property type="project" value="Ensembl"/>
</dbReference>
<name>A0A8D0L817_SPHPU</name>
<dbReference type="Gene3D" id="2.30.230.10">
    <property type="entry name" value="Lipovitellin, beta-sheet shell regions, chain A"/>
    <property type="match status" value="1"/>
</dbReference>
<dbReference type="GO" id="GO:0007283">
    <property type="term" value="P:spermatogenesis"/>
    <property type="evidence" value="ECO:0007669"/>
    <property type="project" value="Ensembl"/>
</dbReference>
<dbReference type="FunFam" id="2.30.230.10:FF:000003">
    <property type="entry name" value="Apolipoprotein B"/>
    <property type="match status" value="1"/>
</dbReference>
<comment type="subcellular location">
    <subcellularLocation>
        <location evidence="1">Cytoplasm</location>
    </subcellularLocation>
    <subcellularLocation>
        <location evidence="2">Lipid droplet</location>
    </subcellularLocation>
    <subcellularLocation>
        <location evidence="3">Secreted</location>
    </subcellularLocation>
</comment>
<dbReference type="GO" id="GO:0010886">
    <property type="term" value="P:positive regulation of cholesterol storage"/>
    <property type="evidence" value="ECO:0007669"/>
    <property type="project" value="Ensembl"/>
</dbReference>
<keyword evidence="7" id="KW-0964">Secreted</keyword>
<evidence type="ECO:0000313" key="22">
    <source>
        <dbReference type="Ensembl" id="ENSSPUP00000014403.1"/>
    </source>
</evidence>
<dbReference type="GO" id="GO:0034363">
    <property type="term" value="C:intermediate-density lipoprotein particle"/>
    <property type="evidence" value="ECO:0007669"/>
    <property type="project" value="Ensembl"/>
</dbReference>
<dbReference type="SMART" id="SM01169">
    <property type="entry name" value="DUF1943"/>
    <property type="match status" value="1"/>
</dbReference>
<dbReference type="SUPFAM" id="SSF48431">
    <property type="entry name" value="Lipovitellin-phosvitin complex, superhelical domain"/>
    <property type="match status" value="1"/>
</dbReference>
<dbReference type="Pfam" id="PF09172">
    <property type="entry name" value="Vit_open_b-sht"/>
    <property type="match status" value="1"/>
</dbReference>
<keyword evidence="16" id="KW-0325">Glycoprotein</keyword>
<keyword evidence="20" id="KW-0175">Coiled coil</keyword>
<dbReference type="GO" id="GO:0006642">
    <property type="term" value="P:triglyceride mobilization"/>
    <property type="evidence" value="ECO:0007669"/>
    <property type="project" value="Ensembl"/>
</dbReference>
<dbReference type="GO" id="GO:0051649">
    <property type="term" value="P:establishment of localization in cell"/>
    <property type="evidence" value="ECO:0007669"/>
    <property type="project" value="Ensembl"/>
</dbReference>
<keyword evidence="10" id="KW-0551">Lipid droplet</keyword>
<reference evidence="22" key="1">
    <citation type="submission" date="2025-08" db="UniProtKB">
        <authorList>
            <consortium name="Ensembl"/>
        </authorList>
    </citation>
    <scope>IDENTIFICATION</scope>
</reference>
<proteinExistence type="predicted"/>
<dbReference type="InterPro" id="IPR015255">
    <property type="entry name" value="Vitellinogen_open_b-sht"/>
</dbReference>
<evidence type="ECO:0000256" key="17">
    <source>
        <dbReference type="ARBA" id="ARBA00023221"/>
    </source>
</evidence>
<dbReference type="GO" id="GO:0050750">
    <property type="term" value="F:low-density lipoprotein particle receptor binding"/>
    <property type="evidence" value="ECO:0007669"/>
    <property type="project" value="Ensembl"/>
</dbReference>
<sequence>AFTSQDGRGSYATRFKHPRKYVYNYEAETTSWVTGTADSRSGSKINCQVELEVPQMCSFVLKTSQCTLREVSGIDPEGNVLHKKSKNSDEFANAMSQHELKFSTQDGKKVQLYPKKNEPVHILNIKRGIISALLVPMETEDKAQTIPMDTVYGTCDSEVEIKSKKGNVATDITINRNLQSCDNFNPIRDYVSPIALVKGLNTPLSTLIHSNQSCQYTIDAKRRNVAEVVCIEKHLFLPSSYKNQYGMMAQVTQTLTLGDTSKLNNRDFEEGLALEGTEAKTNRHGDAVYKVLQELQKLSTSEQNQKRASLFYRFVSGLRSLHNNTLGSLVPKMMKESSSITIQALTQCGTPECFGAILQILRTGNVDPLVADAVTYALGLLPTPCTKRIREILNMAQYQQSRASFYALKHAVNRFYEYEHTITDEIKDAANFMTSLIGNECTGKNDELTYLTLRTIGNMGRVMEIASPHIKSALKTCIRSEAASPSVQKAAIQALRKMSINDEDRGMLLKVFQEAGYPADKRLAAYLILMKDPRPSDITKITRALPFEESDQVKMFVASHIANILDSEAVGIEELKSRVQEGLKEPLIPIDTDFRRFSHNYQFSKHVSVPGIDPVSVKAEANLIFDSSTYVPKETMLKTTLKVYGFSPMDIFEIGLDGKSFEPTLEALFGEKGFFPDSATKALYLVDGKVPEQVSKALFDYFGYSNDAKQDQDLMKGVVLNLEKLIKEMGNKELPEARAYLRILGDELGYMKLGDFKLLGNAILNSIKTLQAVPEKIVKAISQGTNGDFFAHYIFMDNEFELPTGSGLQLQVALSGIVTPGVKAVLKLQQKTMHAELIAKPSMAVEFVTHMGVNIPEFARNGVEMNSNIYHESGIEAHIGVKAGQLKFSIPAPKTPTKLFSISNTLHLVSPTKTEVIPPLIENRVSRTDCKPLFTGLNYCTRVEYSNASSTDSAPYYPLTGETRFEVEIQPTGEVREYSASANYEQKREENNRIDTLKFTAQAEGARQCEATLTFKYNRDKMILTSDLQIPNFNVDFGTNLRVNDESTQERKAYTVILDINNKKVPEVTLTGRIRYENGESTLGGTISIPRLRTQVRSEATLQQSFNGITLLVDSSATAHGSSISEMVIVRYDNEKIELEWNSGTSVSLKKMPAVDFPVDFTSYPKALQRHANELLDRKVANTDMTFRHIVSQFIVATKTWLQKTSKDVPYAQTLHDKLSGLQDLNFQNMEMPSLTIPDDLFLNSDGQMKYVWNKECIAINIPLPFGGRSSYDMRVPKTVKTPPLVMQSVGINMPSQEYQLPLFTIPESYTLRVPLLGALEVSTNLYSNYYNWSASYSVANTTKDAYSLSTNYHIKADSFLELLSYNVKGNGEATYDKNLLTYAYDNSLQHSLLNSNFKFSRKAKPAPTLTIQDAISFEASSPLGAQLSLSAANDFKHSNNLNVNNVKLEGQLKVASAFAKTTYTLISTFDDNSQELVGESNLKFDTSYLQATNQINGRAANDVWSVTSISDIQSGLITNTASLKYENSQMKLTSDTNGRYQNYAALNKFELTLAKRGAALRSEYQATYKQNRYFTLLSGSLNSQGLELNTDVTVNDQGNRAAHKSTLSINKEGLESSATTNLQFSPLALENVMNARVGFTGATMTVNSNGRYGKHNAKFSLDARVLGEVLLDSVYQSTILGMDSKNVLNFRINSEGLKLSNNLIGSFRDMKLEHIHDLNIAGFSLTYISKLDNTISADKSHKHHFDLALQPYSFTAKLNNDLKYGEIDATNKAQLRLEPLKMNLDGNLRGSYGTDEVKHTYTIAYADLTANYKTDTVANVRGTVLSHRINVDVAGLSSSVTVNTNCDSKSLRFSNAVRSVIAPFTVTADVHTNGDGRLIWGGEHTGQLYSKILFKVQPLAFTFSHDYRGSTGHSLHSKQRYSTLLDNKIHLLFTPSEQSSAWKLKSKLNNNAYTQDLSAFNNAERIGMELSGQALADLSVLDSQISIPFMSPKAFNLIDVLALRENVAQPQEFSISGSVKYDKNKDEHIINLPFLENLPVYFDRIRNTILSTLQSLQKQLKNVNIDYYVRKYKTTLDKFPQQVNDYINKIDFKNKMNSLKENLDTFTRDYAMTANDLQVALENAKNNFQDAVSQLQTYLAQIEQYVRNNYELKATIIKLIDQLVEKMKVLDKQYKISATMINTIQELQSIVGQYNPSQIGSSTITWAQNVDAQYKITAQVQEKLEQLKIQIQSIDAQHLADNLKQQMQEIDISRLIEKLRSSLPVKKMNEILEHIKDILLNLMEDYEVSEKINAFRGKMRDLIVDYKVDRQAQILMDKLIQLSSQYKLKETAQKLSLTLKKIDLKLLFDKMVKFTDDAVKQLQTFDYKKLIDEVNKFLDMVIKQLKYFDYNKFVDATNSNIQEITQKINDEIRSLELPQKAEAAKEYIKEVSAVVSKYMEQLKDTRLTAVIDWFRDLLSSTTLNELQKKVHEYLEDVRDRIYTMDIPKECQRYLQKVSQVYNRLVTYISDQWNIAAQKIILWAEKYDAIKWAENLNSFVETGFIFPAIRTGRVSIPAFEVSLRALREATFQTPDFIIPLTDLHVPSYQINIKKLQELNIPVKFTTPEFTFLNTYKVPSYTIDMNEIKLKMVRALDQMMTSEFQLPAIDVYFRDLKMKDMPFFEFSLPEMNMPELQIPEILIPKLNLNQFQFPDIQIPEFQLPRISHTVTVPTFGKLSGTFSVASPFFTLTTIAGIQNATIYVHSPELVATMSAQTTSKLDFLAFTMNADARLSAPEMQQLILKNTMKFSHSYLKADHDSEIIFLGTSVQGKAETTASIRTAKNLVELHNSLSVKLQKKISVHTKTTYTHRLNIPQAELSSQAELINEIKTEVEAGQISINSDGKGNWKWACPNFSDEGTHESHARFQLEGPVITFTAVNRINDKYLKVNQNLKYECGFLNYATLQLQSTLESSHVGQSVLNVDGVGQLAGLKMELKGTHSANLNGRVAGSINNHFAFLVQPFEMSVATNNEGNVKVSFPLKLIGKIDFSNIYGLELSSSVQQVNWQASGKFNQYRYAHNMTAGNNEERIEAYVGMNGEANLDFLNIPLSIPDLSNYIGIKTPKVEGYSLWEETGLKDLLKTTKQSFDMNLIAQYKKNKDMHSFPLPLDGALVALNRYIMFFNRHFEKGRDKALELLTESYNQAKEQLDKYKVETSLSNLPQTFRIPGYTIPIVNIEVSPFTAELPAFGYVIPKEISTMGFTVPFVGFSVPSYTLILPSLELPVLHVPKDLRTLKLPKFTVHSPSNRIYIPAMGNITYTFSFKSSVITLNTNAGVFNQSDVVARFTSSSSSVIAALQYKLDGTTSLTRKRGLKLATALSLTNKFVEGNHDSTVSFTRKNMEASVTTTAKVNLPVLKVNFGQELKGNTKSKPTISSVINLNYDFDASKYGTNAKGGIGNKLTLESLASYTSVETSTKGDISGKLFTQYPFSGKLVHEANSYLNVGGVRSSVKLETHSKVESIWDVDIKENVAVEASTHRVYAVWEHNGKNNLHFTHLFSASGNQNCKVTLELAPWTMSTALQIQASDKNTFFKKSSINQVVLISINPDNQKIGWKGEGQIQSLALSHEFQLANSKNEARFDLSGTLGEHLDFLKHIVLPVYDKSLWDILKLDLTTSVDQKQYLSASTFVVYTKNEDVFFIPINVNRLADGFTITIPEVHLRAPNPFVTTPEFKVPFTTLKVPSYTIDLRKMKVPQQLSTMPFDINLPSLPQLRFPKIDVGVKYITLEEYKIPYFEVIVPEYQITLSQFTLPKTIYLGNMAVNLNDVANKIADFDLPTITIPEQKIEIPLLKMFLPAGIYIPKFGALTGSFKVASPLYNVTWKTALKNNNDSFEHSIDSTSSSPLQFLEYDLDVVTTYRYDEDDIATANAKGSFSHRDLSAEYKEDCTMQQFRVLDHIMALSVTSPTFTDIQIQYQADSSKISASISSSSAGTLGFLIDKDTDILKGKLYYRTQSSPQEDIDIVKSEISIEDPEFIQIKTSWQEDAARDMLLGLKEKVQKMTDALYNSINKYHREHMGMEISAATLKLRNSLQTNADNAYKEALRRIDELDLHLRTATNQATGKYQQMKGKTIHMYQEAADQADQLDYERLRAKIFDATMDAMRVYHKKVKRLIDSAIEFLKITKFQVPGLAEKYTGEELYIMATEKAAKATDICISTIQQYFDALITFVSEMEVKIPASDQILKGSDVLKEIKIMLRHVQYKVKKIFAELQDIDFAVKLGQLKELVQQIFQRTEEVIRKLRSKNYEELKVQAEQMYSKIVDDLEQFAEEVKKFLPPLLRYVQDKLQNFSEKLQEWLQCVKELREEYFDPSVVGWTVKYYEVEEKLLTWLKSLTDAVIEWHAQHIEDTADFVARMTDQMKELVENHGRAYYNLVTDADWKGRQKVMELSSVAQEKILYWSAAAKKIAAEQNKHVQVKLQGAYDQLYHSYERLMTETKRLIDLTIENYNTFLQYLREFLDNLEKVTADTVRPYIAVRQGELRVHIPKPFDPLKKTEITRMLIHQGIDQSSKKWGELQNFIDQQVAAGQLSSQQIIENVQQSIKS</sequence>
<dbReference type="Ensembl" id="ENSSPUT00000015369.1">
    <property type="protein sequence ID" value="ENSSPUP00000014403.1"/>
    <property type="gene ID" value="ENSSPUG00000011082.1"/>
</dbReference>
<dbReference type="GO" id="GO:0009615">
    <property type="term" value="P:response to virus"/>
    <property type="evidence" value="ECO:0007669"/>
    <property type="project" value="Ensembl"/>
</dbReference>
<keyword evidence="4" id="KW-0813">Transport</keyword>
<dbReference type="Pfam" id="PF06448">
    <property type="entry name" value="DUF1081"/>
    <property type="match status" value="1"/>
</dbReference>
<keyword evidence="17" id="KW-0753">Steroid metabolism</keyword>
<evidence type="ECO:0000313" key="23">
    <source>
        <dbReference type="Proteomes" id="UP000694392"/>
    </source>
</evidence>
<dbReference type="GO" id="GO:0034361">
    <property type="term" value="C:very-low-density lipoprotein particle"/>
    <property type="evidence" value="ECO:0007669"/>
    <property type="project" value="UniProtKB-KW"/>
</dbReference>
<keyword evidence="9" id="KW-0358">Heparin-binding</keyword>
<organism evidence="22 23">
    <name type="scientific">Sphenodon punctatus</name>
    <name type="common">Tuatara</name>
    <name type="synonym">Hatteria punctata</name>
    <dbReference type="NCBI Taxonomy" id="8508"/>
    <lineage>
        <taxon>Eukaryota</taxon>
        <taxon>Metazoa</taxon>
        <taxon>Chordata</taxon>
        <taxon>Craniata</taxon>
        <taxon>Vertebrata</taxon>
        <taxon>Euteleostomi</taxon>
        <taxon>Lepidosauria</taxon>
        <taxon>Sphenodontia</taxon>
        <taxon>Sphenodontidae</taxon>
        <taxon>Sphenodon</taxon>
    </lineage>
</organism>
<evidence type="ECO:0000256" key="20">
    <source>
        <dbReference type="SAM" id="Coils"/>
    </source>
</evidence>
<evidence type="ECO:0000256" key="18">
    <source>
        <dbReference type="ARBA" id="ARBA00023313"/>
    </source>
</evidence>
<dbReference type="GO" id="GO:0045540">
    <property type="term" value="P:regulation of cholesterol biosynthetic process"/>
    <property type="evidence" value="ECO:0007669"/>
    <property type="project" value="Ensembl"/>
</dbReference>
<evidence type="ECO:0000256" key="11">
    <source>
        <dbReference type="ARBA" id="ARBA00022710"/>
    </source>
</evidence>
<comment type="caution">
    <text evidence="19">Lacks conserved residue(s) required for the propagation of feature annotation.</text>
</comment>
<dbReference type="PANTHER" id="PTHR13769:SF1">
    <property type="entry name" value="APOLIPOPROTEIN B-100"/>
    <property type="match status" value="1"/>
</dbReference>
<dbReference type="GeneTree" id="ENSGT00590000083139"/>
<feature type="coiled-coil region" evidence="20">
    <location>
        <begin position="2090"/>
        <end position="2142"/>
    </location>
</feature>
<keyword evidence="8" id="KW-0153">Cholesterol metabolism</keyword>
<dbReference type="SUPFAM" id="SSF47162">
    <property type="entry name" value="Apolipoprotein"/>
    <property type="match status" value="1"/>
</dbReference>